<feature type="compositionally biased region" description="Basic and acidic residues" evidence="1">
    <location>
        <begin position="98"/>
        <end position="111"/>
    </location>
</feature>
<reference evidence="2" key="1">
    <citation type="submission" date="2022-10" db="EMBL/GenBank/DDBJ databases">
        <title>Culturing micro-colonial fungi from biological soil crusts in the Mojave desert and describing Neophaeococcomyces mojavensis, and introducing the new genera and species Taxawa tesnikishii.</title>
        <authorList>
            <person name="Kurbessoian T."/>
            <person name="Stajich J.E."/>
        </authorList>
    </citation>
    <scope>NUCLEOTIDE SEQUENCE</scope>
    <source>
        <strain evidence="2">TK_1</strain>
    </source>
</reference>
<keyword evidence="3" id="KW-1185">Reference proteome</keyword>
<feature type="compositionally biased region" description="Basic and acidic residues" evidence="1">
    <location>
        <begin position="146"/>
        <end position="168"/>
    </location>
</feature>
<name>A0ABQ9NZU3_9PEZI</name>
<accession>A0ABQ9NZU3</accession>
<feature type="region of interest" description="Disordered" evidence="1">
    <location>
        <begin position="45"/>
        <end position="118"/>
    </location>
</feature>
<proteinExistence type="predicted"/>
<evidence type="ECO:0000313" key="2">
    <source>
        <dbReference type="EMBL" id="KAJ9667241.1"/>
    </source>
</evidence>
<feature type="region of interest" description="Disordered" evidence="1">
    <location>
        <begin position="135"/>
        <end position="168"/>
    </location>
</feature>
<evidence type="ECO:0000256" key="1">
    <source>
        <dbReference type="SAM" id="MobiDB-lite"/>
    </source>
</evidence>
<organism evidence="2 3">
    <name type="scientific">Coniosporium apollinis</name>
    <dbReference type="NCBI Taxonomy" id="61459"/>
    <lineage>
        <taxon>Eukaryota</taxon>
        <taxon>Fungi</taxon>
        <taxon>Dikarya</taxon>
        <taxon>Ascomycota</taxon>
        <taxon>Pezizomycotina</taxon>
        <taxon>Dothideomycetes</taxon>
        <taxon>Dothideomycetes incertae sedis</taxon>
        <taxon>Coniosporium</taxon>
    </lineage>
</organism>
<comment type="caution">
    <text evidence="2">The sequence shown here is derived from an EMBL/GenBank/DDBJ whole genome shotgun (WGS) entry which is preliminary data.</text>
</comment>
<gene>
    <name evidence="2" type="ORF">H2201_002762</name>
</gene>
<protein>
    <submittedName>
        <fullName evidence="2">Uncharacterized protein</fullName>
    </submittedName>
</protein>
<dbReference type="Proteomes" id="UP001172684">
    <property type="component" value="Unassembled WGS sequence"/>
</dbReference>
<evidence type="ECO:0000313" key="3">
    <source>
        <dbReference type="Proteomes" id="UP001172684"/>
    </source>
</evidence>
<feature type="compositionally biased region" description="Low complexity" evidence="1">
    <location>
        <begin position="49"/>
        <end position="63"/>
    </location>
</feature>
<dbReference type="EMBL" id="JAPDRL010000014">
    <property type="protein sequence ID" value="KAJ9667241.1"/>
    <property type="molecule type" value="Genomic_DNA"/>
</dbReference>
<sequence length="168" mass="16762">MASTAPTTLKPTTRARGMTTTLAGLGVIVDTIEPVPKAIGTGAIKRASDGSASASASSASPRGSSGGGAGSSLEVSPRESESTGATSAGTSSGGKGVKGVDRKVEKKDCVPEGKIPGCGEAEGMYLARSVGKRVGRLLGLRQGKGMKKEDEGKKGESKGKGKERAVEQ</sequence>